<proteinExistence type="predicted"/>
<sequence length="313" mass="34750">MSSQEEISSFLTSRRARISPEQAGVPVFAGNRRVPGLRREEVAHLAGVSTDYYSKLERGNTRGASREVLDAIARALQLDDTEREHLMNLVDITTSPHRRKARPQSRTVVAPGTQAVLDAMTVPALVQNSRLDFVAVNRLGAALYGLHYPAKSGQLFNAARFQFLDSQAQDFFVDFERAKRNAVALLHQAAGRDPFDDELIRLVGQLSTQSPEFRALWASHDVIRYQRGTKRYRHPGVGDLEFGYESFDLTTEPGLTMLVYTIEPHSPTAERMALLGAWAKTPVTIDSHETDTDAAPHAAPDGQSRSLFLPEDP</sequence>
<dbReference type="InterPro" id="IPR001387">
    <property type="entry name" value="Cro/C1-type_HTH"/>
</dbReference>
<dbReference type="PROSITE" id="PS50943">
    <property type="entry name" value="HTH_CROC1"/>
    <property type="match status" value="1"/>
</dbReference>
<dbReference type="SMART" id="SM00530">
    <property type="entry name" value="HTH_XRE"/>
    <property type="match status" value="1"/>
</dbReference>
<evidence type="ECO:0000313" key="4">
    <source>
        <dbReference type="Proteomes" id="UP000658754"/>
    </source>
</evidence>
<dbReference type="EMBL" id="BMKV01000003">
    <property type="protein sequence ID" value="GGI83755.1"/>
    <property type="molecule type" value="Genomic_DNA"/>
</dbReference>
<gene>
    <name evidence="3" type="ORF">GCM10007175_21350</name>
</gene>
<reference evidence="4" key="1">
    <citation type="journal article" date="2019" name="Int. J. Syst. Evol. Microbiol.">
        <title>The Global Catalogue of Microorganisms (GCM) 10K type strain sequencing project: providing services to taxonomists for standard genome sequencing and annotation.</title>
        <authorList>
            <consortium name="The Broad Institute Genomics Platform"/>
            <consortium name="The Broad Institute Genome Sequencing Center for Infectious Disease"/>
            <person name="Wu L."/>
            <person name="Ma J."/>
        </authorList>
    </citation>
    <scope>NUCLEOTIDE SEQUENCE [LARGE SCALE GENOMIC DNA]</scope>
    <source>
        <strain evidence="4">CGMCC 1.3601</strain>
    </source>
</reference>
<dbReference type="CDD" id="cd00093">
    <property type="entry name" value="HTH_XRE"/>
    <property type="match status" value="1"/>
</dbReference>
<organism evidence="3 4">
    <name type="scientific">Pseudarthrobacter scleromae</name>
    <dbReference type="NCBI Taxonomy" id="158897"/>
    <lineage>
        <taxon>Bacteria</taxon>
        <taxon>Bacillati</taxon>
        <taxon>Actinomycetota</taxon>
        <taxon>Actinomycetes</taxon>
        <taxon>Micrococcales</taxon>
        <taxon>Micrococcaceae</taxon>
        <taxon>Pseudarthrobacter</taxon>
    </lineage>
</organism>
<accession>A0ABQ2CHC8</accession>
<dbReference type="Gene3D" id="3.30.450.180">
    <property type="match status" value="1"/>
</dbReference>
<evidence type="ECO:0000256" key="1">
    <source>
        <dbReference type="SAM" id="MobiDB-lite"/>
    </source>
</evidence>
<dbReference type="Gene3D" id="1.10.260.40">
    <property type="entry name" value="lambda repressor-like DNA-binding domains"/>
    <property type="match status" value="1"/>
</dbReference>
<dbReference type="InterPro" id="IPR041413">
    <property type="entry name" value="MLTR_LBD"/>
</dbReference>
<dbReference type="Pfam" id="PF13560">
    <property type="entry name" value="HTH_31"/>
    <property type="match status" value="1"/>
</dbReference>
<name>A0ABQ2CHC8_9MICC</name>
<dbReference type="PANTHER" id="PTHR35010">
    <property type="entry name" value="BLL4672 PROTEIN-RELATED"/>
    <property type="match status" value="1"/>
</dbReference>
<feature type="region of interest" description="Disordered" evidence="1">
    <location>
        <begin position="288"/>
        <end position="313"/>
    </location>
</feature>
<dbReference type="PANTHER" id="PTHR35010:SF2">
    <property type="entry name" value="BLL4672 PROTEIN"/>
    <property type="match status" value="1"/>
</dbReference>
<comment type="caution">
    <text evidence="3">The sequence shown here is derived from an EMBL/GenBank/DDBJ whole genome shotgun (WGS) entry which is preliminary data.</text>
</comment>
<dbReference type="InterPro" id="IPR010982">
    <property type="entry name" value="Lambda_DNA-bd_dom_sf"/>
</dbReference>
<dbReference type="RefSeq" id="WP_188729955.1">
    <property type="nucleotide sequence ID" value="NZ_BMKV01000003.1"/>
</dbReference>
<evidence type="ECO:0000313" key="3">
    <source>
        <dbReference type="EMBL" id="GGI83755.1"/>
    </source>
</evidence>
<dbReference type="Proteomes" id="UP000658754">
    <property type="component" value="Unassembled WGS sequence"/>
</dbReference>
<dbReference type="Pfam" id="PF17765">
    <property type="entry name" value="MLTR_LBD"/>
    <property type="match status" value="1"/>
</dbReference>
<dbReference type="SUPFAM" id="SSF47413">
    <property type="entry name" value="lambda repressor-like DNA-binding domains"/>
    <property type="match status" value="1"/>
</dbReference>
<feature type="domain" description="HTH cro/C1-type" evidence="2">
    <location>
        <begin position="36"/>
        <end position="83"/>
    </location>
</feature>
<evidence type="ECO:0000259" key="2">
    <source>
        <dbReference type="PROSITE" id="PS50943"/>
    </source>
</evidence>
<keyword evidence="4" id="KW-1185">Reference proteome</keyword>
<protein>
    <submittedName>
        <fullName evidence="3">Transcriptional regulator</fullName>
    </submittedName>
</protein>